<keyword evidence="1" id="KW-0732">Signal</keyword>
<dbReference type="InterPro" id="IPR039307">
    <property type="entry name" value="LORELEI-like"/>
</dbReference>
<dbReference type="PANTHER" id="PTHR31533">
    <property type="entry name" value="GPI-ANCHORED PROTEIN LLG1-RELATED-RELATED"/>
    <property type="match status" value="1"/>
</dbReference>
<feature type="chain" id="PRO_5042165319" description="GPI-anchored protein LLG1-like domain-containing protein" evidence="1">
    <location>
        <begin position="24"/>
        <end position="170"/>
    </location>
</feature>
<sequence length="170" mass="18887">MDSFRFLHCIILILLTHAFVASSSQISYNALESCRGPTRNLLQQKESCPVNFENENYTIITSQCKGPVYKRDLCCNSFLQIACPHWKQVNDEKTNCASTLFSYINLYGKYPPGLFASMCKGGKDGLSCDHVDKSATHKANNGHRQAAITSVQSPLMMITIGLLGFILDLV</sequence>
<evidence type="ECO:0000313" key="4">
    <source>
        <dbReference type="Proteomes" id="UP001206925"/>
    </source>
</evidence>
<dbReference type="Proteomes" id="UP001206925">
    <property type="component" value="Unassembled WGS sequence"/>
</dbReference>
<evidence type="ECO:0000313" key="3">
    <source>
        <dbReference type="EMBL" id="KAI7753619.1"/>
    </source>
</evidence>
<dbReference type="Pfam" id="PF26578">
    <property type="entry name" value="LLG1"/>
    <property type="match status" value="1"/>
</dbReference>
<accession>A0AAD5D674</accession>
<comment type="caution">
    <text evidence="3">The sequence shown here is derived from an EMBL/GenBank/DDBJ whole genome shotgun (WGS) entry which is preliminary data.</text>
</comment>
<feature type="domain" description="GPI-anchored protein LLG1-like" evidence="2">
    <location>
        <begin position="50"/>
        <end position="126"/>
    </location>
</feature>
<dbReference type="EMBL" id="JAMZMK010005375">
    <property type="protein sequence ID" value="KAI7753619.1"/>
    <property type="molecule type" value="Genomic_DNA"/>
</dbReference>
<name>A0AAD5D674_AMBAR</name>
<dbReference type="InterPro" id="IPR058888">
    <property type="entry name" value="LLG1-like"/>
</dbReference>
<evidence type="ECO:0000256" key="1">
    <source>
        <dbReference type="SAM" id="SignalP"/>
    </source>
</evidence>
<dbReference type="AlphaFoldDB" id="A0AAD5D674"/>
<evidence type="ECO:0000259" key="2">
    <source>
        <dbReference type="Pfam" id="PF26578"/>
    </source>
</evidence>
<proteinExistence type="predicted"/>
<gene>
    <name evidence="3" type="ORF">M8C21_015941</name>
</gene>
<reference evidence="3" key="1">
    <citation type="submission" date="2022-06" db="EMBL/GenBank/DDBJ databases">
        <title>Uncovering the hologenomic basis of an extraordinary plant invasion.</title>
        <authorList>
            <person name="Bieker V.C."/>
            <person name="Martin M.D."/>
            <person name="Gilbert T."/>
            <person name="Hodgins K."/>
            <person name="Battlay P."/>
            <person name="Petersen B."/>
            <person name="Wilson J."/>
        </authorList>
    </citation>
    <scope>NUCLEOTIDE SEQUENCE</scope>
    <source>
        <strain evidence="3">AA19_3_7</strain>
        <tissue evidence="3">Leaf</tissue>
    </source>
</reference>
<keyword evidence="4" id="KW-1185">Reference proteome</keyword>
<feature type="signal peptide" evidence="1">
    <location>
        <begin position="1"/>
        <end position="23"/>
    </location>
</feature>
<organism evidence="3 4">
    <name type="scientific">Ambrosia artemisiifolia</name>
    <name type="common">Common ragweed</name>
    <dbReference type="NCBI Taxonomy" id="4212"/>
    <lineage>
        <taxon>Eukaryota</taxon>
        <taxon>Viridiplantae</taxon>
        <taxon>Streptophyta</taxon>
        <taxon>Embryophyta</taxon>
        <taxon>Tracheophyta</taxon>
        <taxon>Spermatophyta</taxon>
        <taxon>Magnoliopsida</taxon>
        <taxon>eudicotyledons</taxon>
        <taxon>Gunneridae</taxon>
        <taxon>Pentapetalae</taxon>
        <taxon>asterids</taxon>
        <taxon>campanulids</taxon>
        <taxon>Asterales</taxon>
        <taxon>Asteraceae</taxon>
        <taxon>Asteroideae</taxon>
        <taxon>Heliantheae alliance</taxon>
        <taxon>Heliantheae</taxon>
        <taxon>Ambrosia</taxon>
    </lineage>
</organism>
<protein>
    <recommendedName>
        <fullName evidence="2">GPI-anchored protein LLG1-like domain-containing protein</fullName>
    </recommendedName>
</protein>
<dbReference type="PANTHER" id="PTHR31533:SF36">
    <property type="entry name" value="GPI-ANCHORED PROTEIN LORELEI"/>
    <property type="match status" value="1"/>
</dbReference>